<evidence type="ECO:0000256" key="3">
    <source>
        <dbReference type="ARBA" id="ARBA00022692"/>
    </source>
</evidence>
<organism evidence="8 9">
    <name type="scientific">Dictyobacter halimunensis</name>
    <dbReference type="NCBI Taxonomy" id="3026934"/>
    <lineage>
        <taxon>Bacteria</taxon>
        <taxon>Bacillati</taxon>
        <taxon>Chloroflexota</taxon>
        <taxon>Ktedonobacteria</taxon>
        <taxon>Ktedonobacterales</taxon>
        <taxon>Dictyobacteraceae</taxon>
        <taxon>Dictyobacter</taxon>
    </lineage>
</organism>
<dbReference type="SUPFAM" id="SSF81345">
    <property type="entry name" value="ABC transporter involved in vitamin B12 uptake, BtuC"/>
    <property type="match status" value="1"/>
</dbReference>
<dbReference type="Proteomes" id="UP001344906">
    <property type="component" value="Unassembled WGS sequence"/>
</dbReference>
<evidence type="ECO:0000256" key="1">
    <source>
        <dbReference type="ARBA" id="ARBA00004141"/>
    </source>
</evidence>
<proteinExistence type="inferred from homology"/>
<keyword evidence="6" id="KW-0813">Transport</keyword>
<keyword evidence="5 7" id="KW-0472">Membrane</keyword>
<comment type="caution">
    <text evidence="8">The sequence shown here is derived from an EMBL/GenBank/DDBJ whole genome shotgun (WGS) entry which is preliminary data.</text>
</comment>
<feature type="transmembrane region" description="Helical" evidence="7">
    <location>
        <begin position="72"/>
        <end position="97"/>
    </location>
</feature>
<evidence type="ECO:0000313" key="9">
    <source>
        <dbReference type="Proteomes" id="UP001344906"/>
    </source>
</evidence>
<evidence type="ECO:0000256" key="4">
    <source>
        <dbReference type="ARBA" id="ARBA00022989"/>
    </source>
</evidence>
<comment type="similarity">
    <text evidence="2 6">Belongs to the ABC-3 integral membrane protein family.</text>
</comment>
<keyword evidence="3 6" id="KW-0812">Transmembrane</keyword>
<dbReference type="InterPro" id="IPR001626">
    <property type="entry name" value="ABC_TroCD"/>
</dbReference>
<keyword evidence="4 7" id="KW-1133">Transmembrane helix</keyword>
<dbReference type="PANTHER" id="PTHR30477">
    <property type="entry name" value="ABC-TRANSPORTER METAL-BINDING PROTEIN"/>
    <property type="match status" value="1"/>
</dbReference>
<feature type="transmembrane region" description="Helical" evidence="7">
    <location>
        <begin position="196"/>
        <end position="224"/>
    </location>
</feature>
<dbReference type="RefSeq" id="WP_338250937.1">
    <property type="nucleotide sequence ID" value="NZ_BSRI01000001.1"/>
</dbReference>
<keyword evidence="9" id="KW-1185">Reference proteome</keyword>
<evidence type="ECO:0000256" key="6">
    <source>
        <dbReference type="RuleBase" id="RU003943"/>
    </source>
</evidence>
<dbReference type="EMBL" id="BSRI01000001">
    <property type="protein sequence ID" value="GLV56059.1"/>
    <property type="molecule type" value="Genomic_DNA"/>
</dbReference>
<comment type="subcellular location">
    <subcellularLocation>
        <location evidence="6">Cell membrane</location>
        <topology evidence="6">Multi-pass membrane protein</topology>
    </subcellularLocation>
    <subcellularLocation>
        <location evidence="1">Membrane</location>
        <topology evidence="1">Multi-pass membrane protein</topology>
    </subcellularLocation>
</comment>
<feature type="transmembrane region" description="Helical" evidence="7">
    <location>
        <begin position="155"/>
        <end position="176"/>
    </location>
</feature>
<reference evidence="8 9" key="1">
    <citation type="submission" date="2023-02" db="EMBL/GenBank/DDBJ databases">
        <title>Dictyobacter halimunensis sp. nov., a new member of the class Ktedonobacteria from forest soil in a geothermal area.</title>
        <authorList>
            <person name="Rachmania M.K."/>
            <person name="Ningsih F."/>
            <person name="Sakai Y."/>
            <person name="Yabe S."/>
            <person name="Yokota A."/>
            <person name="Sjamsuridzal W."/>
        </authorList>
    </citation>
    <scope>NUCLEOTIDE SEQUENCE [LARGE SCALE GENOMIC DNA]</scope>
    <source>
        <strain evidence="8 9">S3.2.2.5</strain>
    </source>
</reference>
<gene>
    <name evidence="8" type="ORF">KDH_29030</name>
</gene>
<evidence type="ECO:0000256" key="7">
    <source>
        <dbReference type="SAM" id="Phobius"/>
    </source>
</evidence>
<feature type="transmembrane region" description="Helical" evidence="7">
    <location>
        <begin position="263"/>
        <end position="287"/>
    </location>
</feature>
<evidence type="ECO:0000256" key="2">
    <source>
        <dbReference type="ARBA" id="ARBA00008034"/>
    </source>
</evidence>
<protein>
    <submittedName>
        <fullName evidence="8">ABC transporter permease</fullName>
    </submittedName>
</protein>
<sequence length="309" mass="32314">MGEIVLSLAAMWGDISGLIAQVFHYHFMHNAYLAGTLVALSAGVIGYFMVLRGQSFAGHSLANVGFAGATGAALLGIPAIVGLFVAGVLAALGIQVLHPTAHAGHKSDVAIGAVFTAALALGFLFVFLSTSEYASNIYNVLFGNILGIGDSDVQVVIWSTLALFIVLFWIARPLFFLSLDPTVAAAQGVPVRLISLGYLVLLALVVAIAVQVVGALLIFALLVTPAAIAQTLTSRPGVAVLLSALLAIVFTWIGLAIGFFTPYPVSFCITSCAFGTYLLASGGKLIWRKRTYKRDQVRLSSQMKGAGNA</sequence>
<dbReference type="CDD" id="cd06550">
    <property type="entry name" value="TM_ABC_iron-siderophores_like"/>
    <property type="match status" value="1"/>
</dbReference>
<dbReference type="PANTHER" id="PTHR30477:SF13">
    <property type="entry name" value="IRON TRANSPORT SYSTEM MEMBRANE PROTEIN HI_0360-RELATED"/>
    <property type="match status" value="1"/>
</dbReference>
<dbReference type="Gene3D" id="1.10.3470.10">
    <property type="entry name" value="ABC transporter involved in vitamin B12 uptake, BtuC"/>
    <property type="match status" value="1"/>
</dbReference>
<feature type="transmembrane region" description="Helical" evidence="7">
    <location>
        <begin position="30"/>
        <end position="51"/>
    </location>
</feature>
<name>A0ABQ6FP57_9CHLR</name>
<dbReference type="Pfam" id="PF00950">
    <property type="entry name" value="ABC-3"/>
    <property type="match status" value="1"/>
</dbReference>
<feature type="transmembrane region" description="Helical" evidence="7">
    <location>
        <begin position="109"/>
        <end position="128"/>
    </location>
</feature>
<evidence type="ECO:0000313" key="8">
    <source>
        <dbReference type="EMBL" id="GLV56059.1"/>
    </source>
</evidence>
<accession>A0ABQ6FP57</accession>
<evidence type="ECO:0000256" key="5">
    <source>
        <dbReference type="ARBA" id="ARBA00023136"/>
    </source>
</evidence>
<dbReference type="InterPro" id="IPR037294">
    <property type="entry name" value="ABC_BtuC-like"/>
</dbReference>
<feature type="transmembrane region" description="Helical" evidence="7">
    <location>
        <begin position="236"/>
        <end position="257"/>
    </location>
</feature>